<gene>
    <name evidence="1" type="ORF">Vadar_028012</name>
</gene>
<proteinExistence type="predicted"/>
<dbReference type="Proteomes" id="UP000828048">
    <property type="component" value="Chromosome 12"/>
</dbReference>
<evidence type="ECO:0000313" key="2">
    <source>
        <dbReference type="Proteomes" id="UP000828048"/>
    </source>
</evidence>
<comment type="caution">
    <text evidence="1">The sequence shown here is derived from an EMBL/GenBank/DDBJ whole genome shotgun (WGS) entry which is preliminary data.</text>
</comment>
<name>A0ACB7ZFX6_9ERIC</name>
<protein>
    <submittedName>
        <fullName evidence="1">Uncharacterized protein</fullName>
    </submittedName>
</protein>
<accession>A0ACB7ZFX6</accession>
<reference evidence="1 2" key="1">
    <citation type="journal article" date="2021" name="Hortic Res">
        <title>High-quality reference genome and annotation aids understanding of berry development for evergreen blueberry (Vaccinium darrowii).</title>
        <authorList>
            <person name="Yu J."/>
            <person name="Hulse-Kemp A.M."/>
            <person name="Babiker E."/>
            <person name="Staton M."/>
        </authorList>
    </citation>
    <scope>NUCLEOTIDE SEQUENCE [LARGE SCALE GENOMIC DNA]</scope>
    <source>
        <strain evidence="2">cv. NJ 8807/NJ 8810</strain>
        <tissue evidence="1">Young leaf</tissue>
    </source>
</reference>
<organism evidence="1 2">
    <name type="scientific">Vaccinium darrowii</name>
    <dbReference type="NCBI Taxonomy" id="229202"/>
    <lineage>
        <taxon>Eukaryota</taxon>
        <taxon>Viridiplantae</taxon>
        <taxon>Streptophyta</taxon>
        <taxon>Embryophyta</taxon>
        <taxon>Tracheophyta</taxon>
        <taxon>Spermatophyta</taxon>
        <taxon>Magnoliopsida</taxon>
        <taxon>eudicotyledons</taxon>
        <taxon>Gunneridae</taxon>
        <taxon>Pentapetalae</taxon>
        <taxon>asterids</taxon>
        <taxon>Ericales</taxon>
        <taxon>Ericaceae</taxon>
        <taxon>Vaccinioideae</taxon>
        <taxon>Vaccinieae</taxon>
        <taxon>Vaccinium</taxon>
    </lineage>
</organism>
<keyword evidence="2" id="KW-1185">Reference proteome</keyword>
<evidence type="ECO:0000313" key="1">
    <source>
        <dbReference type="EMBL" id="KAH7864301.1"/>
    </source>
</evidence>
<sequence length="475" mass="53188">MGKRLIINSFIFLALIILLQQEQSHARTNPGGQGFVNTSGTHFVMNGRRLYLNGFNAYWLMNMAVDPSTRLKVTTTFQQASKEGMNIARTWAFSDGGYRSLQSSPGSYNEDVFKGLDFVVTEARKYGVYLLLTLVNNWDDYGGKKQYVQWAKDRASQSLNNDDDFFTNPVVKGYFKNHVKTVLTRVNSISGVAYKDDPTIFAWELMNEPRCQSDLSGKPLQEWITEMAGHVKSIDKNHLLEIGLEGFYGDSMPEKKQFNPGYQVGTDFISNNRIPGIDFTTIHLYPDQWVPGSDEGTRAAFVEKWIQAHIEDSNSVLQKPILLAEFGKSSKSAGYNVTMRDNYIQGIYNTLYTCARSGDPCGGGLFWQLLAQGMDNFRDGTPTLLLSSVPTDVSESEVRRDLEVFGDVRAVEMGRVRDGIVTVHFYDVRDAQREAVEIRRQQGRIRAHYDAVVSAGNFDLVVVVPPAGPCGVGPV</sequence>
<dbReference type="EMBL" id="CM037162">
    <property type="protein sequence ID" value="KAH7864301.1"/>
    <property type="molecule type" value="Genomic_DNA"/>
</dbReference>